<dbReference type="GO" id="GO:0008270">
    <property type="term" value="F:zinc ion binding"/>
    <property type="evidence" value="ECO:0007669"/>
    <property type="project" value="UniProtKB-UniRule"/>
</dbReference>
<comment type="cofactor">
    <cofactor evidence="8">
        <name>Zn(2+)</name>
        <dbReference type="ChEBI" id="CHEBI:29105"/>
    </cofactor>
</comment>
<keyword evidence="6 8" id="KW-0456">Lyase</keyword>
<proteinExistence type="inferred from homology"/>
<dbReference type="PROSITE" id="PS51144">
    <property type="entry name" value="ALPHA_CA_2"/>
    <property type="match status" value="1"/>
</dbReference>
<keyword evidence="4 8" id="KW-0479">Metal-binding</keyword>
<dbReference type="SMART" id="SM01057">
    <property type="entry name" value="Carb_anhydrase"/>
    <property type="match status" value="1"/>
</dbReference>
<reference evidence="10 11" key="1">
    <citation type="submission" date="2023-03" db="EMBL/GenBank/DDBJ databases">
        <title>High-quality genome of Scylla paramamosain provides insights in environmental adaptation.</title>
        <authorList>
            <person name="Zhang L."/>
        </authorList>
    </citation>
    <scope>NUCLEOTIDE SEQUENCE [LARGE SCALE GENOMIC DNA]</scope>
    <source>
        <strain evidence="10">LZ_2023a</strain>
        <tissue evidence="10">Muscle</tissue>
    </source>
</reference>
<dbReference type="SUPFAM" id="SSF51069">
    <property type="entry name" value="Carbonic anhydrase"/>
    <property type="match status" value="1"/>
</dbReference>
<dbReference type="InterPro" id="IPR023561">
    <property type="entry name" value="Carbonic_anhydrase_a-class"/>
</dbReference>
<name>A0AAW0SV41_SCYPA</name>
<evidence type="ECO:0000256" key="1">
    <source>
        <dbReference type="ARBA" id="ARBA00002904"/>
    </source>
</evidence>
<evidence type="ECO:0000256" key="7">
    <source>
        <dbReference type="ARBA" id="ARBA00048348"/>
    </source>
</evidence>
<accession>A0AAW0SV41</accession>
<dbReference type="PANTHER" id="PTHR18952">
    <property type="entry name" value="CARBONIC ANHYDRASE"/>
    <property type="match status" value="1"/>
</dbReference>
<keyword evidence="11" id="KW-1185">Reference proteome</keyword>
<organism evidence="10 11">
    <name type="scientific">Scylla paramamosain</name>
    <name type="common">Mud crab</name>
    <dbReference type="NCBI Taxonomy" id="85552"/>
    <lineage>
        <taxon>Eukaryota</taxon>
        <taxon>Metazoa</taxon>
        <taxon>Ecdysozoa</taxon>
        <taxon>Arthropoda</taxon>
        <taxon>Crustacea</taxon>
        <taxon>Multicrustacea</taxon>
        <taxon>Malacostraca</taxon>
        <taxon>Eumalacostraca</taxon>
        <taxon>Eucarida</taxon>
        <taxon>Decapoda</taxon>
        <taxon>Pleocyemata</taxon>
        <taxon>Brachyura</taxon>
        <taxon>Eubrachyura</taxon>
        <taxon>Portunoidea</taxon>
        <taxon>Portunidae</taxon>
        <taxon>Portuninae</taxon>
        <taxon>Scylla</taxon>
    </lineage>
</organism>
<comment type="caution">
    <text evidence="10">The sequence shown here is derived from an EMBL/GenBank/DDBJ whole genome shotgun (WGS) entry which is preliminary data.</text>
</comment>
<dbReference type="Proteomes" id="UP001487740">
    <property type="component" value="Unassembled WGS sequence"/>
</dbReference>
<dbReference type="EC" id="4.2.1.1" evidence="3 8"/>
<dbReference type="InterPro" id="IPR001148">
    <property type="entry name" value="CA_dom"/>
</dbReference>
<dbReference type="Pfam" id="PF00194">
    <property type="entry name" value="Carb_anhydrase"/>
    <property type="match status" value="1"/>
</dbReference>
<evidence type="ECO:0000256" key="6">
    <source>
        <dbReference type="ARBA" id="ARBA00023239"/>
    </source>
</evidence>
<dbReference type="PROSITE" id="PS00162">
    <property type="entry name" value="ALPHA_CA_1"/>
    <property type="match status" value="1"/>
</dbReference>
<evidence type="ECO:0000256" key="2">
    <source>
        <dbReference type="ARBA" id="ARBA00010718"/>
    </source>
</evidence>
<dbReference type="InterPro" id="IPR018338">
    <property type="entry name" value="Carbonic_anhydrase_a-class_CS"/>
</dbReference>
<comment type="similarity">
    <text evidence="2 8">Belongs to the alpha-carbonic anhydrase family.</text>
</comment>
<dbReference type="AlphaFoldDB" id="A0AAW0SV41"/>
<evidence type="ECO:0000313" key="11">
    <source>
        <dbReference type="Proteomes" id="UP001487740"/>
    </source>
</evidence>
<gene>
    <name evidence="10" type="ORF">O3P69_009575</name>
</gene>
<evidence type="ECO:0000313" key="10">
    <source>
        <dbReference type="EMBL" id="KAK8378933.1"/>
    </source>
</evidence>
<sequence length="374" mass="42520">MIFLKKLLHSTSEERLKPGTENSPLLRKDLPLPPPQPCIAAATISMANLSLSERPGGRKRRSGFRAENTMIPTLVMLSFILVVSGVAATHYDYENQDKWGGSCNTGEKQSPLNFRTVFPSSFPPLIFKNYGLINITLEIDDHHLKANLVPLSPNRPHLLGGGLNGKYVLDSFHFHWGKNNEEGSEHRLLNCNFAGEMHFVHYNQKYRDVTEASNNTDGLAVLAVWLEAAVDDTEDDGESLLDDNNDASSDNDHAASTNFWLHMLVPNRPFVNHIPRQTFLRHLFPQNTRSFYKYKGSLTTPLCSETVVWTVFRDPVVAPRRLLYFLRSLRSPPGHGRLISRNFRDIQHQGNRRVYFSDISDRHFAQCSNEVLRK</sequence>
<dbReference type="Gene3D" id="3.10.200.10">
    <property type="entry name" value="Alpha carbonic anhydrase"/>
    <property type="match status" value="1"/>
</dbReference>
<keyword evidence="5 8" id="KW-0862">Zinc</keyword>
<dbReference type="CDD" id="cd00326">
    <property type="entry name" value="alpha_CA"/>
    <property type="match status" value="1"/>
</dbReference>
<dbReference type="GO" id="GO:0004089">
    <property type="term" value="F:carbonate dehydratase activity"/>
    <property type="evidence" value="ECO:0007669"/>
    <property type="project" value="UniProtKB-UniRule"/>
</dbReference>
<evidence type="ECO:0000256" key="3">
    <source>
        <dbReference type="ARBA" id="ARBA00012925"/>
    </source>
</evidence>
<comment type="catalytic activity">
    <reaction evidence="7 8">
        <text>hydrogencarbonate + H(+) = CO2 + H2O</text>
        <dbReference type="Rhea" id="RHEA:10748"/>
        <dbReference type="ChEBI" id="CHEBI:15377"/>
        <dbReference type="ChEBI" id="CHEBI:15378"/>
        <dbReference type="ChEBI" id="CHEBI:16526"/>
        <dbReference type="ChEBI" id="CHEBI:17544"/>
        <dbReference type="EC" id="4.2.1.1"/>
    </reaction>
</comment>
<protein>
    <recommendedName>
        <fullName evidence="3 8">Carbonic anhydrase</fullName>
        <ecNumber evidence="3 8">4.2.1.1</ecNumber>
    </recommendedName>
</protein>
<dbReference type="PANTHER" id="PTHR18952:SF265">
    <property type="entry name" value="CARBONIC ANHYDRASE"/>
    <property type="match status" value="1"/>
</dbReference>
<dbReference type="EMBL" id="JARAKH010000044">
    <property type="protein sequence ID" value="KAK8378933.1"/>
    <property type="molecule type" value="Genomic_DNA"/>
</dbReference>
<evidence type="ECO:0000256" key="8">
    <source>
        <dbReference type="RuleBase" id="RU367011"/>
    </source>
</evidence>
<dbReference type="InterPro" id="IPR036398">
    <property type="entry name" value="CA_dom_sf"/>
</dbReference>
<evidence type="ECO:0000259" key="9">
    <source>
        <dbReference type="PROSITE" id="PS51144"/>
    </source>
</evidence>
<evidence type="ECO:0000256" key="4">
    <source>
        <dbReference type="ARBA" id="ARBA00022723"/>
    </source>
</evidence>
<comment type="function">
    <text evidence="1 8">Reversible hydration of carbon dioxide.</text>
</comment>
<feature type="domain" description="Alpha-carbonic anhydrase" evidence="9">
    <location>
        <begin position="89"/>
        <end position="358"/>
    </location>
</feature>
<evidence type="ECO:0000256" key="5">
    <source>
        <dbReference type="ARBA" id="ARBA00022833"/>
    </source>
</evidence>